<dbReference type="RefSeq" id="XP_012678796.2">
    <property type="nucleotide sequence ID" value="XM_012823342.3"/>
</dbReference>
<evidence type="ECO:0000313" key="5">
    <source>
        <dbReference type="RefSeq" id="XP_031414044.1"/>
    </source>
</evidence>
<dbReference type="GeneID" id="105896568"/>
<evidence type="ECO:0000313" key="4">
    <source>
        <dbReference type="RefSeq" id="XP_012678796.2"/>
    </source>
</evidence>
<dbReference type="Pfam" id="PF10366">
    <property type="entry name" value="Vps39_1"/>
    <property type="match status" value="1"/>
</dbReference>
<dbReference type="GO" id="GO:0005737">
    <property type="term" value="C:cytoplasm"/>
    <property type="evidence" value="ECO:0007669"/>
    <property type="project" value="TreeGrafter"/>
</dbReference>
<feature type="repeat" description="CHCR" evidence="1">
    <location>
        <begin position="564"/>
        <end position="729"/>
    </location>
</feature>
<proteinExistence type="predicted"/>
<dbReference type="Pfam" id="PF00780">
    <property type="entry name" value="CNH"/>
    <property type="match status" value="1"/>
</dbReference>
<gene>
    <name evidence="4 5 6 7" type="primary">tgfbrap1</name>
</gene>
<keyword evidence="3" id="KW-1185">Reference proteome</keyword>
<keyword evidence="4 5" id="KW-0675">Receptor</keyword>
<reference evidence="4 5" key="1">
    <citation type="submission" date="2025-04" db="UniProtKB">
        <authorList>
            <consortium name="RefSeq"/>
        </authorList>
    </citation>
    <scope>IDENTIFICATION</scope>
</reference>
<dbReference type="PANTHER" id="PTHR12894:SF29">
    <property type="entry name" value="TRANSFORMING GROWTH FACTOR-BETA RECEPTOR-ASSOCIATED PROTEIN 1 HOMOLOG"/>
    <property type="match status" value="1"/>
</dbReference>
<evidence type="ECO:0000313" key="6">
    <source>
        <dbReference type="RefSeq" id="XP_031414045.1"/>
    </source>
</evidence>
<dbReference type="Pfam" id="PF10367">
    <property type="entry name" value="zf-Vps39_C"/>
    <property type="match status" value="1"/>
</dbReference>
<dbReference type="GO" id="GO:0016020">
    <property type="term" value="C:membrane"/>
    <property type="evidence" value="ECO:0007669"/>
    <property type="project" value="TreeGrafter"/>
</dbReference>
<dbReference type="AlphaFoldDB" id="A0A6P8EQ69"/>
<accession>A0A6P8EQ69</accession>
<dbReference type="RefSeq" id="XP_031414044.1">
    <property type="nucleotide sequence ID" value="XM_031558184.2"/>
</dbReference>
<dbReference type="GO" id="GO:0006886">
    <property type="term" value="P:intracellular protein transport"/>
    <property type="evidence" value="ECO:0007669"/>
    <property type="project" value="UniProtKB-UniRule"/>
</dbReference>
<dbReference type="OrthoDB" id="10258882at2759"/>
<dbReference type="GeneTree" id="ENSGT00530000063596"/>
<feature type="domain" description="CNH" evidence="2">
    <location>
        <begin position="23"/>
        <end position="297"/>
    </location>
</feature>
<dbReference type="InterPro" id="IPR001180">
    <property type="entry name" value="CNH_dom"/>
</dbReference>
<dbReference type="InterPro" id="IPR019453">
    <property type="entry name" value="VPS39/TGFA1_Znf"/>
</dbReference>
<dbReference type="SUPFAM" id="SSF50978">
    <property type="entry name" value="WD40 repeat-like"/>
    <property type="match status" value="1"/>
</dbReference>
<dbReference type="PROSITE" id="PS50236">
    <property type="entry name" value="CHCR"/>
    <property type="match status" value="1"/>
</dbReference>
<dbReference type="InterPro" id="IPR032914">
    <property type="entry name" value="Vam6/VPS39/TRAP1"/>
</dbReference>
<sequence length="865" mass="96985">MSVKAFELVPVVERELLTGDKARINIECLECCGKYLYVGTNDCFIHHFLLEEQTIAKGSVVYLSQKLQQKHLGLKKAVSELKAASALERLIVLCDATIYVHDMLSLEVVPSGSAKIKGVLSFCVNENPVSADPFCVELGVISSRRRAVQIYTVHEDRVQLVKELGTPQQPCALSLDGYFLCLALTSQYMILNYSTGASQDLFPYDSEERKPIIKRIGREEFLLAAPGGLGMFANAEGMSQRAPVNWSEDVVGAAVCFPYVVALDEGFVTVHSMLDQQLKQTLSFRDGHILQDFEGKLVLASTKAVYMLVPLPLERQIQDLLAGNRVDEALTLTEGARRNIPKDRFQILHKRILQQAGFIQFGQLQFLEAKEHFRKGQLDVRELISLYPLLLPASSSFARCHPPLHPFADLNQLTQGDQEKVQRCKRFLISYLHEERSSEGQNGVREEVDTALLKLYAEADHESLLDLLASDNACLLADSAPWLEKHHKYFALGLLYHYNGQDASAVQWWVRVVDGDLQDPTRSDLFEYVVDFLSFCPNLDLVWKHADWALKREQKIGAQIFTKRPVDGDQGSKMNPEDVVTYLQKHSHALVLYLEHLVLDQHVQKEKFHSQLALLYTERVLALLSQPSSPAQALSQARSKLQRLLKESTLYRVQMLLGKIDGVDQLLVEQATLRGRLGEHERALHILVHQLQDRSAAEDYCSWAATPQEPALGQQLFHLLLATYLDPDVPGGVDSVAAVDLLNRHGNMFDAVRVLGILPEGWSLQLLRPFLTAAVRKNAHEQRTAQVALGLARSENLQLLHDRLKTRGGPVVVSEKKGCQLCHNTFSEPDCVCLPGGVPVHTHCAAQRLRDSPTKRRLENGSDHT</sequence>
<dbReference type="RefSeq" id="XP_031414046.1">
    <property type="nucleotide sequence ID" value="XM_031558186.2"/>
</dbReference>
<dbReference type="GO" id="GO:0006914">
    <property type="term" value="P:autophagy"/>
    <property type="evidence" value="ECO:0007669"/>
    <property type="project" value="TreeGrafter"/>
</dbReference>
<evidence type="ECO:0000313" key="7">
    <source>
        <dbReference type="RefSeq" id="XP_031414046.1"/>
    </source>
</evidence>
<dbReference type="InterPro" id="IPR000547">
    <property type="entry name" value="Clathrin_H-chain/VPS_repeat"/>
</dbReference>
<protein>
    <submittedName>
        <fullName evidence="4 5">Transforming growth factor-beta receptor-associated protein 1 homolog</fullName>
    </submittedName>
</protein>
<dbReference type="InterPro" id="IPR019452">
    <property type="entry name" value="VPS39/TGF_beta_rcpt-assoc_1"/>
</dbReference>
<dbReference type="GO" id="GO:0034058">
    <property type="term" value="P:endosomal vesicle fusion"/>
    <property type="evidence" value="ECO:0007669"/>
    <property type="project" value="TreeGrafter"/>
</dbReference>
<evidence type="ECO:0000259" key="2">
    <source>
        <dbReference type="PROSITE" id="PS50219"/>
    </source>
</evidence>
<dbReference type="Proteomes" id="UP000515152">
    <property type="component" value="Chromosome 21"/>
</dbReference>
<organism evidence="3 5">
    <name type="scientific">Clupea harengus</name>
    <name type="common">Atlantic herring</name>
    <dbReference type="NCBI Taxonomy" id="7950"/>
    <lineage>
        <taxon>Eukaryota</taxon>
        <taxon>Metazoa</taxon>
        <taxon>Chordata</taxon>
        <taxon>Craniata</taxon>
        <taxon>Vertebrata</taxon>
        <taxon>Euteleostomi</taxon>
        <taxon>Actinopterygii</taxon>
        <taxon>Neopterygii</taxon>
        <taxon>Teleostei</taxon>
        <taxon>Clupei</taxon>
        <taxon>Clupeiformes</taxon>
        <taxon>Clupeoidei</taxon>
        <taxon>Clupeidae</taxon>
        <taxon>Clupea</taxon>
    </lineage>
</organism>
<dbReference type="CTD" id="9392"/>
<dbReference type="RefSeq" id="XP_031414045.1">
    <property type="nucleotide sequence ID" value="XM_031558185.2"/>
</dbReference>
<dbReference type="PANTHER" id="PTHR12894">
    <property type="entry name" value="CNH DOMAIN CONTAINING"/>
    <property type="match status" value="1"/>
</dbReference>
<evidence type="ECO:0000256" key="1">
    <source>
        <dbReference type="PROSITE-ProRule" id="PRU01006"/>
    </source>
</evidence>
<dbReference type="PROSITE" id="PS50219">
    <property type="entry name" value="CNH"/>
    <property type="match status" value="1"/>
</dbReference>
<dbReference type="KEGG" id="char:105896568"/>
<dbReference type="InterPro" id="IPR036322">
    <property type="entry name" value="WD40_repeat_dom_sf"/>
</dbReference>
<evidence type="ECO:0000313" key="3">
    <source>
        <dbReference type="Proteomes" id="UP000515152"/>
    </source>
</evidence>
<name>A0A6P8EQ69_CLUHA</name>